<evidence type="ECO:0000313" key="1">
    <source>
        <dbReference type="EMBL" id="MCV9387775.1"/>
    </source>
</evidence>
<dbReference type="Gene3D" id="3.40.50.10600">
    <property type="entry name" value="SpoIIaa-like domains"/>
    <property type="match status" value="1"/>
</dbReference>
<protein>
    <submittedName>
        <fullName evidence="1">Uncharacterized protein</fullName>
    </submittedName>
</protein>
<dbReference type="Proteomes" id="UP001300692">
    <property type="component" value="Unassembled WGS sequence"/>
</dbReference>
<evidence type="ECO:0000313" key="2">
    <source>
        <dbReference type="Proteomes" id="UP001300692"/>
    </source>
</evidence>
<accession>A0ABT3CVP6</accession>
<reference evidence="1 2" key="1">
    <citation type="submission" date="2022-10" db="EMBL/GenBank/DDBJ databases">
        <title>Comparative genomics and taxonomic characterization of three novel marine species of genus Reichenbachiella exhibiting antioxidant and polysaccharide degradation activities.</title>
        <authorList>
            <person name="Muhammad N."/>
            <person name="Lee Y.-J."/>
            <person name="Ko J."/>
            <person name="Kim S.-G."/>
        </authorList>
    </citation>
    <scope>NUCLEOTIDE SEQUENCE [LARGE SCALE GENOMIC DNA]</scope>
    <source>
        <strain evidence="1 2">ABR2-5</strain>
    </source>
</reference>
<name>A0ABT3CVP6_9BACT</name>
<dbReference type="EMBL" id="JAOYOD010000001">
    <property type="protein sequence ID" value="MCV9387775.1"/>
    <property type="molecule type" value="Genomic_DNA"/>
</dbReference>
<sequence length="122" mass="14077">MDFKSPNLDIYSSPDLGMHVLYFKFKGKFSESASVDGTRAWSEEMESSNNNYTFIWDCTDMSGFDPSARSEWYKSMKMYKSRISEVTIISNNILIRGAARVMMELFGIKANIVRSIEDFHVQ</sequence>
<keyword evidence="2" id="KW-1185">Reference proteome</keyword>
<gene>
    <name evidence="1" type="ORF">N7U62_13920</name>
</gene>
<proteinExistence type="predicted"/>
<dbReference type="RefSeq" id="WP_264138593.1">
    <property type="nucleotide sequence ID" value="NZ_JAOYOD010000001.1"/>
</dbReference>
<organism evidence="1 2">
    <name type="scientific">Reichenbachiella ulvae</name>
    <dbReference type="NCBI Taxonomy" id="2980104"/>
    <lineage>
        <taxon>Bacteria</taxon>
        <taxon>Pseudomonadati</taxon>
        <taxon>Bacteroidota</taxon>
        <taxon>Cytophagia</taxon>
        <taxon>Cytophagales</taxon>
        <taxon>Reichenbachiellaceae</taxon>
        <taxon>Reichenbachiella</taxon>
    </lineage>
</organism>
<dbReference type="InterPro" id="IPR038396">
    <property type="entry name" value="SpoIIAA-like_sf"/>
</dbReference>
<comment type="caution">
    <text evidence="1">The sequence shown here is derived from an EMBL/GenBank/DDBJ whole genome shotgun (WGS) entry which is preliminary data.</text>
</comment>